<evidence type="ECO:0000313" key="3">
    <source>
        <dbReference type="Proteomes" id="UP000756921"/>
    </source>
</evidence>
<feature type="compositionally biased region" description="Polar residues" evidence="1">
    <location>
        <begin position="74"/>
        <end position="85"/>
    </location>
</feature>
<sequence length="404" mass="44365">MAAIVEEAAKLAVNTAIEDVEFSAIDINAQLDLGHECERAKIKEQEASEVCEDENYEVYDLDDKDFEHKDSESGDSLRQSMSNDTIIDRAPPPSPVLLHIVHTTLICLLVTATPPEQLQRTLASSIARRTQRPRNPHIEVNYHPQSAHLQAPSPVQGVDADASSFPPRPTSSGNTLQVFSGAPSAVFVSKSTTETFCMSSSPHHLDLECDDRKGERNISQPSPAYAPPRDPHEKAQSILRQPPSFHLRILIRDGPIQLRSSYTPPALSPQLASATQICVALVARICLCGRALNGTGRVGGEFGSDWQAAEGCVCWACGSGRGRLQDGMGGGLGCECNMAQTIQALHAREKAQVTCSLRTSDGSSRRRFTIVVLIEWHVLSTTYSCTFIYKAWREFTHTTRWCWV</sequence>
<evidence type="ECO:0000256" key="1">
    <source>
        <dbReference type="SAM" id="MobiDB-lite"/>
    </source>
</evidence>
<reference evidence="2" key="1">
    <citation type="journal article" date="2020" name="Mol. Plant Microbe Interact.">
        <title>Genome Sequence of the Biocontrol Agent Coniothyrium minitans strain Conio (IMI 134523).</title>
        <authorList>
            <person name="Patel D."/>
            <person name="Shittu T.A."/>
            <person name="Baroncelli R."/>
            <person name="Muthumeenakshi S."/>
            <person name="Osborne T.H."/>
            <person name="Janganan T.K."/>
            <person name="Sreenivasaprasad S."/>
        </authorList>
    </citation>
    <scope>NUCLEOTIDE SEQUENCE</scope>
    <source>
        <strain evidence="2">Conio</strain>
    </source>
</reference>
<name>A0A9P6KUJ0_9PLEO</name>
<dbReference type="EMBL" id="WJXW01000003">
    <property type="protein sequence ID" value="KAF9738849.1"/>
    <property type="molecule type" value="Genomic_DNA"/>
</dbReference>
<dbReference type="AlphaFoldDB" id="A0A9P6KUJ0"/>
<proteinExistence type="predicted"/>
<feature type="region of interest" description="Disordered" evidence="1">
    <location>
        <begin position="213"/>
        <end position="235"/>
    </location>
</feature>
<organism evidence="2 3">
    <name type="scientific">Paraphaeosphaeria minitans</name>
    <dbReference type="NCBI Taxonomy" id="565426"/>
    <lineage>
        <taxon>Eukaryota</taxon>
        <taxon>Fungi</taxon>
        <taxon>Dikarya</taxon>
        <taxon>Ascomycota</taxon>
        <taxon>Pezizomycotina</taxon>
        <taxon>Dothideomycetes</taxon>
        <taxon>Pleosporomycetidae</taxon>
        <taxon>Pleosporales</taxon>
        <taxon>Massarineae</taxon>
        <taxon>Didymosphaeriaceae</taxon>
        <taxon>Paraphaeosphaeria</taxon>
    </lineage>
</organism>
<feature type="region of interest" description="Disordered" evidence="1">
    <location>
        <begin position="62"/>
        <end position="88"/>
    </location>
</feature>
<feature type="region of interest" description="Disordered" evidence="1">
    <location>
        <begin position="149"/>
        <end position="177"/>
    </location>
</feature>
<dbReference type="Proteomes" id="UP000756921">
    <property type="component" value="Unassembled WGS sequence"/>
</dbReference>
<accession>A0A9P6KUJ0</accession>
<protein>
    <submittedName>
        <fullName evidence="2">Uncharacterized protein</fullName>
    </submittedName>
</protein>
<evidence type="ECO:0000313" key="2">
    <source>
        <dbReference type="EMBL" id="KAF9738849.1"/>
    </source>
</evidence>
<keyword evidence="3" id="KW-1185">Reference proteome</keyword>
<comment type="caution">
    <text evidence="2">The sequence shown here is derived from an EMBL/GenBank/DDBJ whole genome shotgun (WGS) entry which is preliminary data.</text>
</comment>
<gene>
    <name evidence="2" type="ORF">PMIN01_04132</name>
</gene>